<dbReference type="EMBL" id="ML211391">
    <property type="protein sequence ID" value="TFK83462.1"/>
    <property type="molecule type" value="Genomic_DNA"/>
</dbReference>
<evidence type="ECO:0008006" key="3">
    <source>
        <dbReference type="Google" id="ProtNLM"/>
    </source>
</evidence>
<sequence length="170" mass="19284">MSDVQPAPVPCPDHAGDALDAMKEQNSLSAEGIASISGRDFPEDMTMIVRSKGTAIFMSQRVLYAAIQQRHIVRTTEDDLESFGWIVFYAIYRHALQDEEGLERIKTELAKFEATHSKIDTAIRQEFRDEFNSIFSATSVRDLHSTQAGHLGRHFCDLFPYLWAYAVRRG</sequence>
<dbReference type="InParanoid" id="A0A5C3P2G8"/>
<proteinExistence type="predicted"/>
<reference evidence="1 2" key="1">
    <citation type="journal article" date="2019" name="Nat. Ecol. Evol.">
        <title>Megaphylogeny resolves global patterns of mushroom evolution.</title>
        <authorList>
            <person name="Varga T."/>
            <person name="Krizsan K."/>
            <person name="Foldi C."/>
            <person name="Dima B."/>
            <person name="Sanchez-Garcia M."/>
            <person name="Sanchez-Ramirez S."/>
            <person name="Szollosi G.J."/>
            <person name="Szarkandi J.G."/>
            <person name="Papp V."/>
            <person name="Albert L."/>
            <person name="Andreopoulos W."/>
            <person name="Angelini C."/>
            <person name="Antonin V."/>
            <person name="Barry K.W."/>
            <person name="Bougher N.L."/>
            <person name="Buchanan P."/>
            <person name="Buyck B."/>
            <person name="Bense V."/>
            <person name="Catcheside P."/>
            <person name="Chovatia M."/>
            <person name="Cooper J."/>
            <person name="Damon W."/>
            <person name="Desjardin D."/>
            <person name="Finy P."/>
            <person name="Geml J."/>
            <person name="Haridas S."/>
            <person name="Hughes K."/>
            <person name="Justo A."/>
            <person name="Karasinski D."/>
            <person name="Kautmanova I."/>
            <person name="Kiss B."/>
            <person name="Kocsube S."/>
            <person name="Kotiranta H."/>
            <person name="LaButti K.M."/>
            <person name="Lechner B.E."/>
            <person name="Liimatainen K."/>
            <person name="Lipzen A."/>
            <person name="Lukacs Z."/>
            <person name="Mihaltcheva S."/>
            <person name="Morgado L.N."/>
            <person name="Niskanen T."/>
            <person name="Noordeloos M.E."/>
            <person name="Ohm R.A."/>
            <person name="Ortiz-Santana B."/>
            <person name="Ovrebo C."/>
            <person name="Racz N."/>
            <person name="Riley R."/>
            <person name="Savchenko A."/>
            <person name="Shiryaev A."/>
            <person name="Soop K."/>
            <person name="Spirin V."/>
            <person name="Szebenyi C."/>
            <person name="Tomsovsky M."/>
            <person name="Tulloss R.E."/>
            <person name="Uehling J."/>
            <person name="Grigoriev I.V."/>
            <person name="Vagvolgyi C."/>
            <person name="Papp T."/>
            <person name="Martin F.M."/>
            <person name="Miettinen O."/>
            <person name="Hibbett D.S."/>
            <person name="Nagy L.G."/>
        </authorList>
    </citation>
    <scope>NUCLEOTIDE SEQUENCE [LARGE SCALE GENOMIC DNA]</scope>
    <source>
        <strain evidence="1 2">HHB13444</strain>
    </source>
</reference>
<keyword evidence="2" id="KW-1185">Reference proteome</keyword>
<protein>
    <recommendedName>
        <fullName evidence="3">Fungal-type protein kinase domain-containing protein</fullName>
    </recommendedName>
</protein>
<dbReference type="Proteomes" id="UP000308197">
    <property type="component" value="Unassembled WGS sequence"/>
</dbReference>
<dbReference type="AlphaFoldDB" id="A0A5C3P2G8"/>
<gene>
    <name evidence="1" type="ORF">K466DRAFT_602840</name>
</gene>
<evidence type="ECO:0000313" key="2">
    <source>
        <dbReference type="Proteomes" id="UP000308197"/>
    </source>
</evidence>
<evidence type="ECO:0000313" key="1">
    <source>
        <dbReference type="EMBL" id="TFK83462.1"/>
    </source>
</evidence>
<organism evidence="1 2">
    <name type="scientific">Polyporus arcularius HHB13444</name>
    <dbReference type="NCBI Taxonomy" id="1314778"/>
    <lineage>
        <taxon>Eukaryota</taxon>
        <taxon>Fungi</taxon>
        <taxon>Dikarya</taxon>
        <taxon>Basidiomycota</taxon>
        <taxon>Agaricomycotina</taxon>
        <taxon>Agaricomycetes</taxon>
        <taxon>Polyporales</taxon>
        <taxon>Polyporaceae</taxon>
        <taxon>Polyporus</taxon>
    </lineage>
</organism>
<name>A0A5C3P2G8_9APHY</name>
<accession>A0A5C3P2G8</accession>